<sequence>KLNSDIRNLIMIHHIFELHSYFLFDNASFYSHLWLLDLLSKYHDLQLSFFSMTTSPQPLNEN</sequence>
<organism evidence="1">
    <name type="scientific">Solanum chacoense</name>
    <name type="common">Chaco potato</name>
    <dbReference type="NCBI Taxonomy" id="4108"/>
    <lineage>
        <taxon>Eukaryota</taxon>
        <taxon>Viridiplantae</taxon>
        <taxon>Streptophyta</taxon>
        <taxon>Embryophyta</taxon>
        <taxon>Tracheophyta</taxon>
        <taxon>Spermatophyta</taxon>
        <taxon>Magnoliopsida</taxon>
        <taxon>eudicotyledons</taxon>
        <taxon>Gunneridae</taxon>
        <taxon>Pentapetalae</taxon>
        <taxon>asterids</taxon>
        <taxon>lamiids</taxon>
        <taxon>Solanales</taxon>
        <taxon>Solanaceae</taxon>
        <taxon>Solanoideae</taxon>
        <taxon>Solaneae</taxon>
        <taxon>Solanum</taxon>
    </lineage>
</organism>
<dbReference type="EMBL" id="GEDG01014385">
    <property type="protein sequence ID" value="JAP24438.1"/>
    <property type="molecule type" value="Transcribed_RNA"/>
</dbReference>
<accession>A0A0V0HXQ7</accession>
<feature type="non-terminal residue" evidence="1">
    <location>
        <position position="1"/>
    </location>
</feature>
<evidence type="ECO:0000313" key="1">
    <source>
        <dbReference type="EMBL" id="JAP24438.1"/>
    </source>
</evidence>
<protein>
    <submittedName>
        <fullName evidence="1">Putative ovule protein</fullName>
    </submittedName>
</protein>
<reference evidence="1" key="1">
    <citation type="submission" date="2015-12" db="EMBL/GenBank/DDBJ databases">
        <title>Gene expression during late stages of embryo sac development: a critical building block for successful pollen-pistil interactions.</title>
        <authorList>
            <person name="Liu Y."/>
            <person name="Joly V."/>
            <person name="Sabar M."/>
            <person name="Matton D.P."/>
        </authorList>
    </citation>
    <scope>NUCLEOTIDE SEQUENCE</scope>
</reference>
<name>A0A0V0HXQ7_SOLCH</name>
<proteinExistence type="predicted"/>
<dbReference type="AlphaFoldDB" id="A0A0V0HXQ7"/>